<reference evidence="10" key="1">
    <citation type="submission" date="2022-08" db="UniProtKB">
        <authorList>
            <consortium name="EnsemblMetazoa"/>
        </authorList>
    </citation>
    <scope>IDENTIFICATION</scope>
    <source>
        <strain evidence="10">Israel</strain>
    </source>
</reference>
<evidence type="ECO:0000256" key="1">
    <source>
        <dbReference type="ARBA" id="ARBA00004173"/>
    </source>
</evidence>
<dbReference type="SUPFAM" id="SSF49785">
    <property type="entry name" value="Galactose-binding domain-like"/>
    <property type="match status" value="1"/>
</dbReference>
<dbReference type="InterPro" id="IPR039131">
    <property type="entry name" value="NDUFAF1"/>
</dbReference>
<dbReference type="EMBL" id="AJVK01028571">
    <property type="status" value="NOT_ANNOTATED_CDS"/>
    <property type="molecule type" value="Genomic_DNA"/>
</dbReference>
<evidence type="ECO:0000256" key="8">
    <source>
        <dbReference type="ARBA" id="ARBA00023186"/>
    </source>
</evidence>
<dbReference type="GO" id="GO:0005576">
    <property type="term" value="C:extracellular region"/>
    <property type="evidence" value="ECO:0007669"/>
    <property type="project" value="UniProtKB-SubCell"/>
</dbReference>
<sequence length="422" mass="48682">MLARPHGILKVLFQSVRKCRSQIHELSSNCRSPTAKSEVILKNSRCLHTSPISRSWWEKDRKGGYNFTRASVSRKQMILDGLKELKTEIALWQQEVREKLESDPILIYRPGEVDVKFQFHQPKDLEKWVCTTDSDHNEGYSKASFDISPSGYGLFHGTLCNRVPIDGKIKRSGYANISSMRARKSFKRDSYHDWHPYNMLVMRIRGDGRSYLINIATEGYFDVLWNDVYHFALAESSLIFHPNIQYEVQLGITDVVLGWPDKADNRNAYYSPGSSTSEYVVSTKLLKNPRRAYRNNSEEFNLIGFRGCDTQNFHQTIDPSTAVIFFGQMQSKKILCWNTKRHFNPDTIGVIYESDALQFVSEINMDAEGYLWFHSSHLPLIYLTDDKQLNINDINSRTFRVKASEAIEGTVCDVSDDFKSIH</sequence>
<keyword evidence="8" id="KW-0143">Chaperone</keyword>
<evidence type="ECO:0000256" key="4">
    <source>
        <dbReference type="ARBA" id="ARBA00009127"/>
    </source>
</evidence>
<protein>
    <recommendedName>
        <fullName evidence="9">NADH:ubiquinone oxidoreductase intermediate-associated protein 30 domain-containing protein</fullName>
    </recommendedName>
</protein>
<feature type="domain" description="NADH:ubiquinone oxidoreductase intermediate-associated protein 30" evidence="9">
    <location>
        <begin position="117"/>
        <end position="233"/>
    </location>
</feature>
<proteinExistence type="inferred from homology"/>
<dbReference type="Pfam" id="PF08547">
    <property type="entry name" value="CIA30"/>
    <property type="match status" value="1"/>
</dbReference>
<keyword evidence="5" id="KW-0964">Secreted</keyword>
<dbReference type="Pfam" id="PF03022">
    <property type="entry name" value="MRJP"/>
    <property type="match status" value="1"/>
</dbReference>
<evidence type="ECO:0000256" key="6">
    <source>
        <dbReference type="ARBA" id="ARBA00022729"/>
    </source>
</evidence>
<accession>A0A1B0GNA1</accession>
<evidence type="ECO:0000259" key="9">
    <source>
        <dbReference type="Pfam" id="PF08547"/>
    </source>
</evidence>
<evidence type="ECO:0000313" key="10">
    <source>
        <dbReference type="EnsemblMetazoa" id="PPAI004465-PA"/>
    </source>
</evidence>
<dbReference type="AlphaFoldDB" id="A0A1B0GNA1"/>
<dbReference type="GO" id="GO:0032981">
    <property type="term" value="P:mitochondrial respiratory chain complex I assembly"/>
    <property type="evidence" value="ECO:0007669"/>
    <property type="project" value="TreeGrafter"/>
</dbReference>
<dbReference type="Gene3D" id="2.120.10.30">
    <property type="entry name" value="TolB, C-terminal domain"/>
    <property type="match status" value="1"/>
</dbReference>
<dbReference type="InterPro" id="IPR008979">
    <property type="entry name" value="Galactose-bd-like_sf"/>
</dbReference>
<organism evidence="10 11">
    <name type="scientific">Phlebotomus papatasi</name>
    <name type="common">Sandfly</name>
    <dbReference type="NCBI Taxonomy" id="29031"/>
    <lineage>
        <taxon>Eukaryota</taxon>
        <taxon>Metazoa</taxon>
        <taxon>Ecdysozoa</taxon>
        <taxon>Arthropoda</taxon>
        <taxon>Hexapoda</taxon>
        <taxon>Insecta</taxon>
        <taxon>Pterygota</taxon>
        <taxon>Neoptera</taxon>
        <taxon>Endopterygota</taxon>
        <taxon>Diptera</taxon>
        <taxon>Nematocera</taxon>
        <taxon>Psychodoidea</taxon>
        <taxon>Psychodidae</taxon>
        <taxon>Phlebotomus</taxon>
        <taxon>Phlebotomus</taxon>
    </lineage>
</organism>
<dbReference type="VEuPathDB" id="VectorBase:PPAI004465"/>
<dbReference type="InterPro" id="IPR017996">
    <property type="entry name" value="MRJP/yellow-related"/>
</dbReference>
<comment type="similarity">
    <text evidence="4">Belongs to the major royal jelly protein family.</text>
</comment>
<dbReference type="PANTHER" id="PTHR13194">
    <property type="entry name" value="COMPLEX I INTERMEDIATE-ASSOCIATED PROTEIN 30"/>
    <property type="match status" value="1"/>
</dbReference>
<dbReference type="VEuPathDB" id="VectorBase:PPAPM1_010431"/>
<keyword evidence="11" id="KW-1185">Reference proteome</keyword>
<evidence type="ECO:0000256" key="7">
    <source>
        <dbReference type="ARBA" id="ARBA00023128"/>
    </source>
</evidence>
<dbReference type="Proteomes" id="UP000092462">
    <property type="component" value="Unassembled WGS sequence"/>
</dbReference>
<keyword evidence="7" id="KW-0496">Mitochondrion</keyword>
<dbReference type="EnsemblMetazoa" id="PPAI004465-RA">
    <property type="protein sequence ID" value="PPAI004465-PA"/>
    <property type="gene ID" value="PPAI004465"/>
</dbReference>
<keyword evidence="6" id="KW-0732">Signal</keyword>
<evidence type="ECO:0000313" key="11">
    <source>
        <dbReference type="Proteomes" id="UP000092462"/>
    </source>
</evidence>
<dbReference type="GO" id="GO:0051082">
    <property type="term" value="F:unfolded protein binding"/>
    <property type="evidence" value="ECO:0007669"/>
    <property type="project" value="TreeGrafter"/>
</dbReference>
<evidence type="ECO:0000256" key="3">
    <source>
        <dbReference type="ARBA" id="ARBA00007884"/>
    </source>
</evidence>
<dbReference type="VEuPathDB" id="VectorBase:PPAPM1_006571"/>
<comment type="subcellular location">
    <subcellularLocation>
        <location evidence="1">Mitochondrion</location>
    </subcellularLocation>
    <subcellularLocation>
        <location evidence="2">Secreted</location>
    </subcellularLocation>
</comment>
<dbReference type="GO" id="GO:0005739">
    <property type="term" value="C:mitochondrion"/>
    <property type="evidence" value="ECO:0007669"/>
    <property type="project" value="UniProtKB-SubCell"/>
</dbReference>
<dbReference type="EMBL" id="AJVK01028570">
    <property type="status" value="NOT_ANNOTATED_CDS"/>
    <property type="molecule type" value="Genomic_DNA"/>
</dbReference>
<comment type="similarity">
    <text evidence="3">Belongs to the CIA30 family.</text>
</comment>
<dbReference type="InterPro" id="IPR013857">
    <property type="entry name" value="NADH-UbQ_OxRdtase-assoc_prot30"/>
</dbReference>
<evidence type="ECO:0000256" key="2">
    <source>
        <dbReference type="ARBA" id="ARBA00004613"/>
    </source>
</evidence>
<evidence type="ECO:0000256" key="5">
    <source>
        <dbReference type="ARBA" id="ARBA00022525"/>
    </source>
</evidence>
<dbReference type="PANTHER" id="PTHR13194:SF18">
    <property type="entry name" value="COMPLEX I INTERMEDIATE-ASSOCIATED PROTEIN 30, MITOCHONDRIAL"/>
    <property type="match status" value="1"/>
</dbReference>
<dbReference type="GO" id="GO:0006120">
    <property type="term" value="P:mitochondrial electron transport, NADH to ubiquinone"/>
    <property type="evidence" value="ECO:0007669"/>
    <property type="project" value="TreeGrafter"/>
</dbReference>
<dbReference type="InterPro" id="IPR011042">
    <property type="entry name" value="6-blade_b-propeller_TolB-like"/>
</dbReference>
<name>A0A1B0GNA1_PHLPP</name>